<accession>A0AA86RAM2</accession>
<comment type="caution">
    <text evidence="1">The sequence shown here is derived from an EMBL/GenBank/DDBJ whole genome shotgun (WGS) entry which is preliminary data.</text>
</comment>
<keyword evidence="3" id="KW-1185">Reference proteome</keyword>
<organism evidence="1">
    <name type="scientific">Hexamita inflata</name>
    <dbReference type="NCBI Taxonomy" id="28002"/>
    <lineage>
        <taxon>Eukaryota</taxon>
        <taxon>Metamonada</taxon>
        <taxon>Diplomonadida</taxon>
        <taxon>Hexamitidae</taxon>
        <taxon>Hexamitinae</taxon>
        <taxon>Hexamita</taxon>
    </lineage>
</organism>
<dbReference type="EMBL" id="CAXDID020000165">
    <property type="protein sequence ID" value="CAL6045741.1"/>
    <property type="molecule type" value="Genomic_DNA"/>
</dbReference>
<dbReference type="AlphaFoldDB" id="A0AA86RAM2"/>
<dbReference type="GO" id="GO:0004386">
    <property type="term" value="F:helicase activity"/>
    <property type="evidence" value="ECO:0007669"/>
    <property type="project" value="UniProtKB-KW"/>
</dbReference>
<reference evidence="1" key="1">
    <citation type="submission" date="2023-06" db="EMBL/GenBank/DDBJ databases">
        <authorList>
            <person name="Kurt Z."/>
        </authorList>
    </citation>
    <scope>NUCLEOTIDE SEQUENCE</scope>
</reference>
<proteinExistence type="predicted"/>
<protein>
    <submittedName>
        <fullName evidence="1">Helicase</fullName>
    </submittedName>
</protein>
<keyword evidence="1" id="KW-0347">Helicase</keyword>
<evidence type="ECO:0000313" key="3">
    <source>
        <dbReference type="Proteomes" id="UP001642409"/>
    </source>
</evidence>
<dbReference type="InterPro" id="IPR027417">
    <property type="entry name" value="P-loop_NTPase"/>
</dbReference>
<dbReference type="Proteomes" id="UP001642409">
    <property type="component" value="Unassembled WGS sequence"/>
</dbReference>
<evidence type="ECO:0000313" key="2">
    <source>
        <dbReference type="EMBL" id="CAL6045741.1"/>
    </source>
</evidence>
<keyword evidence="1" id="KW-0067">ATP-binding</keyword>
<evidence type="ECO:0000313" key="1">
    <source>
        <dbReference type="EMBL" id="CAI9964700.1"/>
    </source>
</evidence>
<keyword evidence="1" id="KW-0378">Hydrolase</keyword>
<reference evidence="2 3" key="2">
    <citation type="submission" date="2024-07" db="EMBL/GenBank/DDBJ databases">
        <authorList>
            <person name="Akdeniz Z."/>
        </authorList>
    </citation>
    <scope>NUCLEOTIDE SEQUENCE [LARGE SCALE GENOMIC DNA]</scope>
</reference>
<dbReference type="EMBL" id="CATOUU010000981">
    <property type="protein sequence ID" value="CAI9964700.1"/>
    <property type="molecule type" value="Genomic_DNA"/>
</dbReference>
<sequence length="326" mass="37233">MLSNQFLQINLGEGKSTAIAITSIVFSILGYDVYCAHLSQQNSQKDYDNFCCLFKAFNVENRINYGTLNQVCEKLVKNETKIESILLVEEVDALFDLKFIKSANFAVSKTFKHIMGATSVIDSLNTAQLNFLASEYSINKFSYIPSIYGESKLQFQNADVQIVDRNHFSAITTEIIKRSRGKVGIPIFVCFESAEKLYQFYNQQVKFINAHINILSRNSVTQAQSMIPHTVTLVYDYFGSGSDFIQYDKLINEFGVHVIQTYLSDKVNQTRNQQISARSGANGSFSMVLLQSEIEKFGTWSGEEYSELEKKRDEFYSRKFVNDRKE</sequence>
<keyword evidence="1" id="KW-0547">Nucleotide-binding</keyword>
<dbReference type="Gene3D" id="3.40.50.300">
    <property type="entry name" value="P-loop containing nucleotide triphosphate hydrolases"/>
    <property type="match status" value="1"/>
</dbReference>
<gene>
    <name evidence="2" type="ORF">HINF_LOCUS41329</name>
    <name evidence="1" type="ORF">HINF_LOCUS52345</name>
</gene>
<name>A0AA86RAM2_9EUKA</name>